<dbReference type="InterPro" id="IPR027417">
    <property type="entry name" value="P-loop_NTPase"/>
</dbReference>
<evidence type="ECO:0000256" key="5">
    <source>
        <dbReference type="ARBA" id="ARBA00022840"/>
    </source>
</evidence>
<evidence type="ECO:0000313" key="7">
    <source>
        <dbReference type="EMBL" id="SMF49061.1"/>
    </source>
</evidence>
<accession>A0A1X7FA73</accession>
<evidence type="ECO:0000259" key="6">
    <source>
        <dbReference type="PROSITE" id="PS50893"/>
    </source>
</evidence>
<dbReference type="InterPro" id="IPR003593">
    <property type="entry name" value="AAA+_ATPase"/>
</dbReference>
<dbReference type="Pfam" id="PF00005">
    <property type="entry name" value="ABC_tran"/>
    <property type="match status" value="1"/>
</dbReference>
<dbReference type="Proteomes" id="UP000192911">
    <property type="component" value="Unassembled WGS sequence"/>
</dbReference>
<dbReference type="GO" id="GO:0005524">
    <property type="term" value="F:ATP binding"/>
    <property type="evidence" value="ECO:0007669"/>
    <property type="project" value="UniProtKB-KW"/>
</dbReference>
<evidence type="ECO:0000256" key="1">
    <source>
        <dbReference type="ARBA" id="ARBA00022448"/>
    </source>
</evidence>
<dbReference type="InterPro" id="IPR051782">
    <property type="entry name" value="ABC_Transporter_VariousFunc"/>
</dbReference>
<dbReference type="GeneID" id="95550287"/>
<name>A0A1X7FA73_TRICW</name>
<keyword evidence="3" id="KW-0997">Cell inner membrane</keyword>
<keyword evidence="2" id="KW-1003">Cell membrane</keyword>
<proteinExistence type="predicted"/>
<dbReference type="RefSeq" id="WP_085228465.1">
    <property type="nucleotide sequence ID" value="NZ_BSQD01000010.1"/>
</dbReference>
<keyword evidence="8" id="KW-1185">Reference proteome</keyword>
<keyword evidence="3" id="KW-0472">Membrane</keyword>
<keyword evidence="5 7" id="KW-0067">ATP-binding</keyword>
<dbReference type="OrthoDB" id="9804819at2"/>
<feature type="domain" description="ABC transporter" evidence="6">
    <location>
        <begin position="5"/>
        <end position="232"/>
    </location>
</feature>
<evidence type="ECO:0000256" key="3">
    <source>
        <dbReference type="ARBA" id="ARBA00022519"/>
    </source>
</evidence>
<dbReference type="InterPro" id="IPR017871">
    <property type="entry name" value="ABC_transporter-like_CS"/>
</dbReference>
<keyword evidence="4" id="KW-0547">Nucleotide-binding</keyword>
<dbReference type="PANTHER" id="PTHR42939">
    <property type="entry name" value="ABC TRANSPORTER ATP-BINDING PROTEIN ALBC-RELATED"/>
    <property type="match status" value="1"/>
</dbReference>
<dbReference type="PANTHER" id="PTHR42939:SF1">
    <property type="entry name" value="ABC TRANSPORTER ATP-BINDING PROTEIN ALBC-RELATED"/>
    <property type="match status" value="1"/>
</dbReference>
<keyword evidence="1" id="KW-0813">Transport</keyword>
<dbReference type="PROSITE" id="PS50893">
    <property type="entry name" value="ABC_TRANSPORTER_2"/>
    <property type="match status" value="1"/>
</dbReference>
<organism evidence="7 8">
    <name type="scientific">Trinickia caryophylli</name>
    <name type="common">Paraburkholderia caryophylli</name>
    <dbReference type="NCBI Taxonomy" id="28094"/>
    <lineage>
        <taxon>Bacteria</taxon>
        <taxon>Pseudomonadati</taxon>
        <taxon>Pseudomonadota</taxon>
        <taxon>Betaproteobacteria</taxon>
        <taxon>Burkholderiales</taxon>
        <taxon>Burkholderiaceae</taxon>
        <taxon>Trinickia</taxon>
    </lineage>
</organism>
<dbReference type="STRING" id="28094.SAMN06295900_108121"/>
<gene>
    <name evidence="7" type="ORF">SAMN06295900_108121</name>
</gene>
<evidence type="ECO:0000313" key="8">
    <source>
        <dbReference type="Proteomes" id="UP000192911"/>
    </source>
</evidence>
<dbReference type="GO" id="GO:0016887">
    <property type="term" value="F:ATP hydrolysis activity"/>
    <property type="evidence" value="ECO:0007669"/>
    <property type="project" value="InterPro"/>
</dbReference>
<evidence type="ECO:0000256" key="2">
    <source>
        <dbReference type="ARBA" id="ARBA00022475"/>
    </source>
</evidence>
<dbReference type="EMBL" id="FXAH01000008">
    <property type="protein sequence ID" value="SMF49061.1"/>
    <property type="molecule type" value="Genomic_DNA"/>
</dbReference>
<dbReference type="PROSITE" id="PS00211">
    <property type="entry name" value="ABC_TRANSPORTER_1"/>
    <property type="match status" value="1"/>
</dbReference>
<dbReference type="InterPro" id="IPR003439">
    <property type="entry name" value="ABC_transporter-like_ATP-bd"/>
</dbReference>
<reference evidence="8" key="1">
    <citation type="submission" date="2017-04" db="EMBL/GenBank/DDBJ databases">
        <authorList>
            <person name="Varghese N."/>
            <person name="Submissions S."/>
        </authorList>
    </citation>
    <scope>NUCLEOTIDE SEQUENCE [LARGE SCALE GENOMIC DNA]</scope>
    <source>
        <strain evidence="8">Ballard 720</strain>
    </source>
</reference>
<evidence type="ECO:0000256" key="4">
    <source>
        <dbReference type="ARBA" id="ARBA00022741"/>
    </source>
</evidence>
<protein>
    <submittedName>
        <fullName evidence="7">Cu-processing system ATP-binding protein</fullName>
    </submittedName>
</protein>
<dbReference type="SUPFAM" id="SSF52540">
    <property type="entry name" value="P-loop containing nucleoside triphosphate hydrolases"/>
    <property type="match status" value="1"/>
</dbReference>
<dbReference type="AlphaFoldDB" id="A0A1X7FA73"/>
<dbReference type="SMART" id="SM00382">
    <property type="entry name" value="AAA"/>
    <property type="match status" value="1"/>
</dbReference>
<dbReference type="Gene3D" id="3.40.50.300">
    <property type="entry name" value="P-loop containing nucleotide triphosphate hydrolases"/>
    <property type="match status" value="1"/>
</dbReference>
<sequence length="312" mass="33100">MQHVIEAAGLGKQYGSAWALAGIDMRVAPGEVVGLLGHNGAGKSTLMKLMLGLIRPSRGMLNVLGAAPAGAHARSLRLALGYLPENVAFYGNLTGRETLVYLAELKRAPKTEAAALLARVGLADAADRRVRTYSKGMRQRLGLAQALLGEPSLLLLDEPTSGLDPAATDDFFALVHGLRQQGRTIVISSHVLAELEPHLDRAVILGGGQLVAHGTMAELQAEAGLPVTITARFVGGTDAARIDAWLRELADAAPRRGNDTVEFDVPRHAKLEMVRRLLQVPHLADIEVREATLARLYAAIGTRNPALGGPAQ</sequence>